<feature type="transmembrane region" description="Helical" evidence="8">
    <location>
        <begin position="142"/>
        <end position="161"/>
    </location>
</feature>
<keyword evidence="6" id="KW-0406">Ion transport</keyword>
<evidence type="ECO:0000256" key="3">
    <source>
        <dbReference type="ARBA" id="ARBA00022475"/>
    </source>
</evidence>
<evidence type="ECO:0000313" key="10">
    <source>
        <dbReference type="Proteomes" id="UP001500227"/>
    </source>
</evidence>
<gene>
    <name evidence="9" type="ORF">GCM10023337_19210</name>
</gene>
<feature type="transmembrane region" description="Helical" evidence="8">
    <location>
        <begin position="202"/>
        <end position="225"/>
    </location>
</feature>
<evidence type="ECO:0000256" key="5">
    <source>
        <dbReference type="ARBA" id="ARBA00022989"/>
    </source>
</evidence>
<evidence type="ECO:0000256" key="4">
    <source>
        <dbReference type="ARBA" id="ARBA00022692"/>
    </source>
</evidence>
<evidence type="ECO:0000256" key="1">
    <source>
        <dbReference type="ARBA" id="ARBA00004651"/>
    </source>
</evidence>
<keyword evidence="3" id="KW-1003">Cell membrane</keyword>
<feature type="transmembrane region" description="Helical" evidence="8">
    <location>
        <begin position="360"/>
        <end position="381"/>
    </location>
</feature>
<keyword evidence="4 8" id="KW-0812">Transmembrane</keyword>
<dbReference type="RefSeq" id="WP_345371403.1">
    <property type="nucleotide sequence ID" value="NZ_BAABKD010000011.1"/>
</dbReference>
<dbReference type="PANTHER" id="PTHR32024">
    <property type="entry name" value="TRK SYSTEM POTASSIUM UPTAKE PROTEIN TRKG-RELATED"/>
    <property type="match status" value="1"/>
</dbReference>
<keyword evidence="5 8" id="KW-1133">Transmembrane helix</keyword>
<evidence type="ECO:0000256" key="7">
    <source>
        <dbReference type="ARBA" id="ARBA00023136"/>
    </source>
</evidence>
<dbReference type="Pfam" id="PF02386">
    <property type="entry name" value="TrkH"/>
    <property type="match status" value="1"/>
</dbReference>
<evidence type="ECO:0000313" key="9">
    <source>
        <dbReference type="EMBL" id="GAA5092222.1"/>
    </source>
</evidence>
<dbReference type="Proteomes" id="UP001500227">
    <property type="component" value="Unassembled WGS sequence"/>
</dbReference>
<sequence>MLRLWPFRLLRQQGSLPTTHLPASPPVVLALGFLSLIALGTVLLKMPFATRSPISWFEAFFTATSSVTVTGLTVIEPATVLSIPGQILVTILVQIGGLGFVTFAVLAAITLGKRISLQQQALALEAFNQTSVSRIRQTAFSVIKIAFTIQGVTMLWLSLWWGRHMDFKDAIYQAYFHVTMAFNNAGMALYEDSLIGLTHDPISILTLSLMIALGGLGFPVIINILRKKRWQRLSPYSKIIILGTLTLNLLGFLAIWLFEHKNPSTIANLPWYEQATAAWLQTISSRTAGFVTMDAGSMRDSSVLLIMFYMFIGGGSLSTASGIKLGTFIVLIAAVISYLRHREEVVLMQRTVSPETVQKSLSLVLITFSLFFMGLLFITIFDKLPLRSVMFEVMSAITTTGMSFGITGELSLPSKFVLTLLMFAGRLGPLTLVYSLATRRRSRIRYPEGHFQVG</sequence>
<reference evidence="10" key="1">
    <citation type="journal article" date="2019" name="Int. J. Syst. Evol. Microbiol.">
        <title>The Global Catalogue of Microorganisms (GCM) 10K type strain sequencing project: providing services to taxonomists for standard genome sequencing and annotation.</title>
        <authorList>
            <consortium name="The Broad Institute Genomics Platform"/>
            <consortium name="The Broad Institute Genome Sequencing Center for Infectious Disease"/>
            <person name="Wu L."/>
            <person name="Ma J."/>
        </authorList>
    </citation>
    <scope>NUCLEOTIDE SEQUENCE [LARGE SCALE GENOMIC DNA]</scope>
    <source>
        <strain evidence="10">JCM 18423</strain>
    </source>
</reference>
<feature type="transmembrane region" description="Helical" evidence="8">
    <location>
        <begin position="306"/>
        <end position="339"/>
    </location>
</feature>
<name>A0ABP9MBV3_9BURK</name>
<feature type="transmembrane region" description="Helical" evidence="8">
    <location>
        <begin position="416"/>
        <end position="437"/>
    </location>
</feature>
<keyword evidence="10" id="KW-1185">Reference proteome</keyword>
<evidence type="ECO:0000256" key="6">
    <source>
        <dbReference type="ARBA" id="ARBA00023065"/>
    </source>
</evidence>
<dbReference type="EMBL" id="BAABKD010000011">
    <property type="protein sequence ID" value="GAA5092222.1"/>
    <property type="molecule type" value="Genomic_DNA"/>
</dbReference>
<organism evidence="9 10">
    <name type="scientific">Paenalcaligenes hermetiae</name>
    <dbReference type="NCBI Taxonomy" id="1157987"/>
    <lineage>
        <taxon>Bacteria</taxon>
        <taxon>Pseudomonadati</taxon>
        <taxon>Pseudomonadota</taxon>
        <taxon>Betaproteobacteria</taxon>
        <taxon>Burkholderiales</taxon>
        <taxon>Alcaligenaceae</taxon>
        <taxon>Paenalcaligenes</taxon>
    </lineage>
</organism>
<comment type="subcellular location">
    <subcellularLocation>
        <location evidence="1">Cell membrane</location>
        <topology evidence="1">Multi-pass membrane protein</topology>
    </subcellularLocation>
</comment>
<proteinExistence type="predicted"/>
<dbReference type="PANTHER" id="PTHR32024:SF1">
    <property type="entry name" value="KTR SYSTEM POTASSIUM UPTAKE PROTEIN B"/>
    <property type="match status" value="1"/>
</dbReference>
<feature type="transmembrane region" description="Helical" evidence="8">
    <location>
        <begin position="237"/>
        <end position="258"/>
    </location>
</feature>
<dbReference type="InterPro" id="IPR003445">
    <property type="entry name" value="Cat_transpt"/>
</dbReference>
<keyword evidence="7 8" id="KW-0472">Membrane</keyword>
<feature type="transmembrane region" description="Helical" evidence="8">
    <location>
        <begin position="23"/>
        <end position="44"/>
    </location>
</feature>
<feature type="transmembrane region" description="Helical" evidence="8">
    <location>
        <begin position="56"/>
        <end position="75"/>
    </location>
</feature>
<evidence type="ECO:0000256" key="8">
    <source>
        <dbReference type="SAM" id="Phobius"/>
    </source>
</evidence>
<accession>A0ABP9MBV3</accession>
<keyword evidence="2" id="KW-0813">Transport</keyword>
<protein>
    <submittedName>
        <fullName evidence="9">TrkH family potassium uptake protein</fullName>
    </submittedName>
</protein>
<feature type="transmembrane region" description="Helical" evidence="8">
    <location>
        <begin position="87"/>
        <end position="111"/>
    </location>
</feature>
<comment type="caution">
    <text evidence="9">The sequence shown here is derived from an EMBL/GenBank/DDBJ whole genome shotgun (WGS) entry which is preliminary data.</text>
</comment>
<evidence type="ECO:0000256" key="2">
    <source>
        <dbReference type="ARBA" id="ARBA00022448"/>
    </source>
</evidence>